<dbReference type="AlphaFoldDB" id="A0A7D3XC69"/>
<dbReference type="RefSeq" id="WP_173072327.1">
    <property type="nucleotide sequence ID" value="NZ_CP041345.1"/>
</dbReference>
<dbReference type="KEGG" id="ttz:FHG85_00515"/>
<dbReference type="GO" id="GO:0004029">
    <property type="term" value="F:aldehyde dehydrogenase (NAD+) activity"/>
    <property type="evidence" value="ECO:0007669"/>
    <property type="project" value="TreeGrafter"/>
</dbReference>
<accession>A0A7D3XC69</accession>
<keyword evidence="3" id="KW-1185">Reference proteome</keyword>
<dbReference type="Proteomes" id="UP000500961">
    <property type="component" value="Chromosome"/>
</dbReference>
<evidence type="ECO:0000313" key="3">
    <source>
        <dbReference type="Proteomes" id="UP000500961"/>
    </source>
</evidence>
<dbReference type="EMBL" id="CP041345">
    <property type="protein sequence ID" value="QKG78812.1"/>
    <property type="molecule type" value="Genomic_DNA"/>
</dbReference>
<dbReference type="PANTHER" id="PTHR48079:SF6">
    <property type="entry name" value="NAD(P)-BINDING DOMAIN-CONTAINING PROTEIN-RELATED"/>
    <property type="match status" value="1"/>
</dbReference>
<sequence>MILVTGATGLVGSHLLYELCIRGFNIRATKRENSNTDFVRWVFSLYHDNPSELLKKIEWVDAEVTDYQSILEATKGVDTVFHTAAFVSFKAADSKKILYTNVTGTANIVDACLENGVKTLCHVSSIAALGEANPAGIIDESCLWQKSKGQSAYAKSKFLAENEVWRGFEHGLRVVVVNPSVILGPGRWDSGSGQLFSIAAKGIPFYTTGITGYVDVRDVAKAMAFLTFDTDVNGEKYVLNSENISFRDLFNTIATETGVKKPFIKVPGVLIDILYPLIFIFTLGRISKSNLKSAFTQTYYSANKIKSLGFKFIPISETISLMAKVKLNTNL</sequence>
<protein>
    <submittedName>
        <fullName evidence="2">NAD-dependent epimerase/dehydratase family protein</fullName>
    </submittedName>
</protein>
<dbReference type="Gene3D" id="3.40.50.720">
    <property type="entry name" value="NAD(P)-binding Rossmann-like Domain"/>
    <property type="match status" value="1"/>
</dbReference>
<gene>
    <name evidence="2" type="ORF">FHG85_00515</name>
</gene>
<reference evidence="2 3" key="1">
    <citation type="submission" date="2019-07" db="EMBL/GenBank/DDBJ databases">
        <title>Thalassofilum flectens gen. nov., sp. nov., a novel moderate thermophilic anaerobe from a shallow sea hot spring in Kunashir Island (Russia), representing a new family in the order Bacteroidales, and proposal of Thalassofilacea fam. nov.</title>
        <authorList>
            <person name="Kochetkova T.V."/>
            <person name="Podosokorskaya O.A."/>
            <person name="Novikov A."/>
            <person name="Elcheninov A.G."/>
            <person name="Toshchakov S.V."/>
            <person name="Kublanov I.V."/>
        </authorList>
    </citation>
    <scope>NUCLEOTIDE SEQUENCE [LARGE SCALE GENOMIC DNA]</scope>
    <source>
        <strain evidence="2 3">38-H</strain>
    </source>
</reference>
<dbReference type="InterPro" id="IPR036291">
    <property type="entry name" value="NAD(P)-bd_dom_sf"/>
</dbReference>
<dbReference type="GO" id="GO:0005737">
    <property type="term" value="C:cytoplasm"/>
    <property type="evidence" value="ECO:0007669"/>
    <property type="project" value="TreeGrafter"/>
</dbReference>
<organism evidence="2 3">
    <name type="scientific">Tenuifilum thalassicum</name>
    <dbReference type="NCBI Taxonomy" id="2590900"/>
    <lineage>
        <taxon>Bacteria</taxon>
        <taxon>Pseudomonadati</taxon>
        <taxon>Bacteroidota</taxon>
        <taxon>Bacteroidia</taxon>
        <taxon>Bacteroidales</taxon>
        <taxon>Tenuifilaceae</taxon>
        <taxon>Tenuifilum</taxon>
    </lineage>
</organism>
<dbReference type="InterPro" id="IPR051783">
    <property type="entry name" value="NAD(P)-dependent_oxidoreduct"/>
</dbReference>
<dbReference type="InterPro" id="IPR001509">
    <property type="entry name" value="Epimerase_deHydtase"/>
</dbReference>
<proteinExistence type="predicted"/>
<dbReference type="SUPFAM" id="SSF51735">
    <property type="entry name" value="NAD(P)-binding Rossmann-fold domains"/>
    <property type="match status" value="1"/>
</dbReference>
<feature type="domain" description="NAD-dependent epimerase/dehydratase" evidence="1">
    <location>
        <begin position="2"/>
        <end position="237"/>
    </location>
</feature>
<evidence type="ECO:0000259" key="1">
    <source>
        <dbReference type="Pfam" id="PF01370"/>
    </source>
</evidence>
<name>A0A7D3XC69_9BACT</name>
<dbReference type="PANTHER" id="PTHR48079">
    <property type="entry name" value="PROTEIN YEEZ"/>
    <property type="match status" value="1"/>
</dbReference>
<dbReference type="Pfam" id="PF01370">
    <property type="entry name" value="Epimerase"/>
    <property type="match status" value="1"/>
</dbReference>
<evidence type="ECO:0000313" key="2">
    <source>
        <dbReference type="EMBL" id="QKG78812.1"/>
    </source>
</evidence>